<dbReference type="EMBL" id="CP001034">
    <property type="protein sequence ID" value="ACB84665.1"/>
    <property type="molecule type" value="Genomic_DNA"/>
</dbReference>
<keyword evidence="2 8" id="KW-0004">4Fe-4S</keyword>
<keyword evidence="1 8" id="KW-0813">Transport</keyword>
<dbReference type="Pfam" id="PF13375">
    <property type="entry name" value="RnfC_N"/>
    <property type="match status" value="1"/>
</dbReference>
<dbReference type="KEGG" id="nth:Nther_1081"/>
<evidence type="ECO:0000256" key="3">
    <source>
        <dbReference type="ARBA" id="ARBA00022723"/>
    </source>
</evidence>
<dbReference type="HOGENOM" id="CLU_010808_6_0_9"/>
<organism evidence="10 11">
    <name type="scientific">Natranaerobius thermophilus (strain ATCC BAA-1301 / DSM 18059 / JW/NM-WN-LF)</name>
    <dbReference type="NCBI Taxonomy" id="457570"/>
    <lineage>
        <taxon>Bacteria</taxon>
        <taxon>Bacillati</taxon>
        <taxon>Bacillota</taxon>
        <taxon>Clostridia</taxon>
        <taxon>Natranaerobiales</taxon>
        <taxon>Natranaerobiaceae</taxon>
        <taxon>Natranaerobius</taxon>
    </lineage>
</organism>
<keyword evidence="6 8" id="KW-0408">Iron</keyword>
<evidence type="ECO:0000259" key="9">
    <source>
        <dbReference type="PROSITE" id="PS51379"/>
    </source>
</evidence>
<name>B2A142_NATTJ</name>
<dbReference type="EC" id="7.-.-.-" evidence="8"/>
<evidence type="ECO:0000256" key="2">
    <source>
        <dbReference type="ARBA" id="ARBA00022485"/>
    </source>
</evidence>
<feature type="binding site" evidence="8">
    <location>
        <position position="406"/>
    </location>
    <ligand>
        <name>[4Fe-4S] cluster</name>
        <dbReference type="ChEBI" id="CHEBI:49883"/>
        <label>2</label>
    </ligand>
</feature>
<dbReference type="GO" id="GO:0022900">
    <property type="term" value="P:electron transport chain"/>
    <property type="evidence" value="ECO:0007669"/>
    <property type="project" value="UniProtKB-UniRule"/>
</dbReference>
<dbReference type="Gene3D" id="3.10.20.600">
    <property type="match status" value="1"/>
</dbReference>
<evidence type="ECO:0000313" key="10">
    <source>
        <dbReference type="EMBL" id="ACB84665.1"/>
    </source>
</evidence>
<evidence type="ECO:0000256" key="8">
    <source>
        <dbReference type="HAMAP-Rule" id="MF_00461"/>
    </source>
</evidence>
<dbReference type="InterPro" id="IPR037225">
    <property type="entry name" value="Nuo51_FMN-bd_sf"/>
</dbReference>
<evidence type="ECO:0000256" key="1">
    <source>
        <dbReference type="ARBA" id="ARBA00022448"/>
    </source>
</evidence>
<keyword evidence="11" id="KW-1185">Reference proteome</keyword>
<dbReference type="GO" id="GO:0005886">
    <property type="term" value="C:plasma membrane"/>
    <property type="evidence" value="ECO:0007669"/>
    <property type="project" value="UniProtKB-SubCell"/>
</dbReference>
<dbReference type="InParanoid" id="B2A142"/>
<comment type="function">
    <text evidence="8">Part of a membrane-bound complex that couples electron transfer with translocation of ions across the membrane.</text>
</comment>
<feature type="binding site" evidence="8">
    <location>
        <position position="373"/>
    </location>
    <ligand>
        <name>[4Fe-4S] cluster</name>
        <dbReference type="ChEBI" id="CHEBI:49883"/>
        <label>1</label>
    </ligand>
</feature>
<dbReference type="SUPFAM" id="SSF142019">
    <property type="entry name" value="Nqo1 FMN-binding domain-like"/>
    <property type="match status" value="1"/>
</dbReference>
<reference evidence="10 11" key="1">
    <citation type="submission" date="2008-04" db="EMBL/GenBank/DDBJ databases">
        <title>Complete sequence of chromosome of Natranaerobius thermophilus JW/NM-WN-LF.</title>
        <authorList>
            <consortium name="US DOE Joint Genome Institute"/>
            <person name="Copeland A."/>
            <person name="Lucas S."/>
            <person name="Lapidus A."/>
            <person name="Glavina del Rio T."/>
            <person name="Dalin E."/>
            <person name="Tice H."/>
            <person name="Bruce D."/>
            <person name="Goodwin L."/>
            <person name="Pitluck S."/>
            <person name="Chertkov O."/>
            <person name="Brettin T."/>
            <person name="Detter J.C."/>
            <person name="Han C."/>
            <person name="Kuske C.R."/>
            <person name="Schmutz J."/>
            <person name="Larimer F."/>
            <person name="Land M."/>
            <person name="Hauser L."/>
            <person name="Kyrpides N."/>
            <person name="Lykidis A."/>
            <person name="Mesbah N.M."/>
            <person name="Wiegel J."/>
        </authorList>
    </citation>
    <scope>NUCLEOTIDE SEQUENCE [LARGE SCALE GENOMIC DNA]</scope>
    <source>
        <strain evidence="11">ATCC BAA-1301 / DSM 18059 / JW/NM-WN-LF</strain>
    </source>
</reference>
<keyword evidence="8" id="KW-0472">Membrane</keyword>
<dbReference type="NCBIfam" id="NF003454">
    <property type="entry name" value="PRK05035.1"/>
    <property type="match status" value="1"/>
</dbReference>
<dbReference type="Gene3D" id="3.40.50.11540">
    <property type="entry name" value="NADH-ubiquinone oxidoreductase 51kDa subunit"/>
    <property type="match status" value="1"/>
</dbReference>
<keyword evidence="5 8" id="KW-0249">Electron transport</keyword>
<evidence type="ECO:0000313" key="11">
    <source>
        <dbReference type="Proteomes" id="UP000001683"/>
    </source>
</evidence>
<dbReference type="PROSITE" id="PS00198">
    <property type="entry name" value="4FE4S_FER_1"/>
    <property type="match status" value="1"/>
</dbReference>
<keyword evidence="3 8" id="KW-0479">Metal-binding</keyword>
<accession>B2A142</accession>
<dbReference type="GO" id="GO:0051539">
    <property type="term" value="F:4 iron, 4 sulfur cluster binding"/>
    <property type="evidence" value="ECO:0007669"/>
    <property type="project" value="UniProtKB-KW"/>
</dbReference>
<dbReference type="eggNOG" id="COG4656">
    <property type="taxonomic scope" value="Bacteria"/>
</dbReference>
<comment type="cofactor">
    <cofactor evidence="8">
        <name>[4Fe-4S] cluster</name>
        <dbReference type="ChEBI" id="CHEBI:49883"/>
    </cofactor>
    <text evidence="8">Binds 2 [4Fe-4S] clusters per subunit.</text>
</comment>
<dbReference type="PANTHER" id="PTHR43034">
    <property type="entry name" value="ION-TRANSLOCATING OXIDOREDUCTASE COMPLEX SUBUNIT C"/>
    <property type="match status" value="1"/>
</dbReference>
<dbReference type="Pfam" id="PF10531">
    <property type="entry name" value="SLBB"/>
    <property type="match status" value="1"/>
</dbReference>
<dbReference type="InterPro" id="IPR010208">
    <property type="entry name" value="Ion_transpt_RnfC/RsxC"/>
</dbReference>
<dbReference type="InterPro" id="IPR011538">
    <property type="entry name" value="Nuo51_FMN-bd"/>
</dbReference>
<feature type="domain" description="4Fe-4S ferredoxin-type" evidence="9">
    <location>
        <begin position="357"/>
        <end position="388"/>
    </location>
</feature>
<dbReference type="Pfam" id="PF01512">
    <property type="entry name" value="Complex1_51K"/>
    <property type="match status" value="1"/>
</dbReference>
<feature type="binding site" evidence="8">
    <location>
        <position position="412"/>
    </location>
    <ligand>
        <name>[4Fe-4S] cluster</name>
        <dbReference type="ChEBI" id="CHEBI:49883"/>
        <label>2</label>
    </ligand>
</feature>
<protein>
    <recommendedName>
        <fullName evidence="8">Ion-translocating oxidoreductase complex subunit C</fullName>
        <ecNumber evidence="8">7.-.-.-</ecNumber>
    </recommendedName>
    <alternativeName>
        <fullName evidence="8">Rnf electron transport complex subunit C</fullName>
    </alternativeName>
</protein>
<dbReference type="InterPro" id="IPR026902">
    <property type="entry name" value="RnfC_N"/>
</dbReference>
<dbReference type="Proteomes" id="UP000001683">
    <property type="component" value="Chromosome"/>
</dbReference>
<feature type="binding site" evidence="8">
    <location>
        <position position="409"/>
    </location>
    <ligand>
        <name>[4Fe-4S] cluster</name>
        <dbReference type="ChEBI" id="CHEBI:49883"/>
        <label>2</label>
    </ligand>
</feature>
<evidence type="ECO:0000256" key="5">
    <source>
        <dbReference type="ARBA" id="ARBA00022982"/>
    </source>
</evidence>
<comment type="subunit">
    <text evidence="8">The complex is composed of six subunits: RnfA, RnfB, RnfC, RnfD, RnfE and RnfG.</text>
</comment>
<comment type="subcellular location">
    <subcellularLocation>
        <location evidence="8">Cell membrane</location>
        <topology evidence="8">Peripheral membrane protein</topology>
    </subcellularLocation>
</comment>
<dbReference type="PROSITE" id="PS51379">
    <property type="entry name" value="4FE4S_FER_2"/>
    <property type="match status" value="2"/>
</dbReference>
<keyword evidence="8" id="KW-1278">Translocase</keyword>
<evidence type="ECO:0000256" key="4">
    <source>
        <dbReference type="ARBA" id="ARBA00022737"/>
    </source>
</evidence>
<dbReference type="InterPro" id="IPR017900">
    <property type="entry name" value="4Fe4S_Fe_S_CS"/>
</dbReference>
<sequence>MAQLTFRGGVEPGDYKNTADHPIEQMALPDKVYIPLEQHIGAPCEPIVDVGDKVKTGQKIAESEAPVSAPIHASISGEVIDITEYTHPIGEKANTIIIENDGKDELDYEESEGLDSPDNITADEIKEKVNAAGIIGMGGAAFPTHIKISPDKEKPIDTVILNGAECEPYLTTDYRMMLEAEDYVLFGLRAIMKAVNCENGVIAIENNKPQAIEKMQNIVADDDRLQVMIFESKYPQGAEKQLIKTVTGREVPSGGLPMDVGCIVNNVGTAVAIAEAIKLNKPSYERVMTVTGPGINRPGNFLVRIGTLASHIISECGGAKENTKKVIMGGPMMGLSQPTVEFPVIKGTSGILLLTGSEVKVFEEKPCINCGRCVDDCPAYLLPNVIAHYMENGRVNESEDYNAMDCIECGCCTYICPANRPLVHYIRMAKADIMKKREKEG</sequence>
<dbReference type="OrthoDB" id="9767754at2"/>
<dbReference type="RefSeq" id="WP_012447540.1">
    <property type="nucleotide sequence ID" value="NC_010718.1"/>
</dbReference>
<dbReference type="Pfam" id="PF13237">
    <property type="entry name" value="Fer4_10"/>
    <property type="match status" value="1"/>
</dbReference>
<evidence type="ECO:0000256" key="6">
    <source>
        <dbReference type="ARBA" id="ARBA00023004"/>
    </source>
</evidence>
<feature type="binding site" evidence="8">
    <location>
        <position position="367"/>
    </location>
    <ligand>
        <name>[4Fe-4S] cluster</name>
        <dbReference type="ChEBI" id="CHEBI:49883"/>
        <label>1</label>
    </ligand>
</feature>
<feature type="binding site" evidence="8">
    <location>
        <position position="377"/>
    </location>
    <ligand>
        <name>[4Fe-4S] cluster</name>
        <dbReference type="ChEBI" id="CHEBI:49883"/>
        <label>2</label>
    </ligand>
</feature>
<dbReference type="STRING" id="457570.Nther_1081"/>
<dbReference type="PANTHER" id="PTHR43034:SF2">
    <property type="entry name" value="ION-TRANSLOCATING OXIDOREDUCTASE COMPLEX SUBUNIT C"/>
    <property type="match status" value="1"/>
</dbReference>
<keyword evidence="7 8" id="KW-0411">Iron-sulfur</keyword>
<reference evidence="10 11" key="2">
    <citation type="journal article" date="2011" name="J. Bacteriol.">
        <title>Complete genome sequence of the anaerobic, halophilic alkalithermophile Natranaerobius thermophilus JW/NM-WN-LF.</title>
        <authorList>
            <person name="Zhao B."/>
            <person name="Mesbah N.M."/>
            <person name="Dalin E."/>
            <person name="Goodwin L."/>
            <person name="Nolan M."/>
            <person name="Pitluck S."/>
            <person name="Chertkov O."/>
            <person name="Brettin T.S."/>
            <person name="Han J."/>
            <person name="Larimer F.W."/>
            <person name="Land M.L."/>
            <person name="Hauser L."/>
            <person name="Kyrpides N."/>
            <person name="Wiegel J."/>
        </authorList>
    </citation>
    <scope>NUCLEOTIDE SEQUENCE [LARGE SCALE GENOMIC DNA]</scope>
    <source>
        <strain evidence="11">ATCC BAA-1301 / DSM 18059 / JW/NM-WN-LF</strain>
    </source>
</reference>
<dbReference type="AlphaFoldDB" id="B2A142"/>
<feature type="binding site" evidence="8">
    <location>
        <position position="416"/>
    </location>
    <ligand>
        <name>[4Fe-4S] cluster</name>
        <dbReference type="ChEBI" id="CHEBI:49883"/>
        <label>1</label>
    </ligand>
</feature>
<keyword evidence="4 8" id="KW-0677">Repeat</keyword>
<dbReference type="HAMAP" id="MF_00461">
    <property type="entry name" value="RsxC_RnfC"/>
    <property type="match status" value="1"/>
</dbReference>
<dbReference type="SUPFAM" id="SSF46548">
    <property type="entry name" value="alpha-helical ferredoxin"/>
    <property type="match status" value="1"/>
</dbReference>
<feature type="binding site" evidence="8">
    <location>
        <position position="370"/>
    </location>
    <ligand>
        <name>[4Fe-4S] cluster</name>
        <dbReference type="ChEBI" id="CHEBI:49883"/>
        <label>1</label>
    </ligand>
</feature>
<feature type="domain" description="4Fe-4S ferredoxin-type" evidence="9">
    <location>
        <begin position="397"/>
        <end position="426"/>
    </location>
</feature>
<proteinExistence type="inferred from homology"/>
<evidence type="ECO:0000256" key="7">
    <source>
        <dbReference type="ARBA" id="ARBA00023014"/>
    </source>
</evidence>
<dbReference type="GO" id="GO:0046872">
    <property type="term" value="F:metal ion binding"/>
    <property type="evidence" value="ECO:0007669"/>
    <property type="project" value="UniProtKB-KW"/>
</dbReference>
<dbReference type="NCBIfam" id="TIGR01945">
    <property type="entry name" value="rnfC"/>
    <property type="match status" value="1"/>
</dbReference>
<dbReference type="InterPro" id="IPR017896">
    <property type="entry name" value="4Fe4S_Fe-S-bd"/>
</dbReference>
<dbReference type="Gene3D" id="3.30.70.20">
    <property type="match status" value="1"/>
</dbReference>
<keyword evidence="8" id="KW-1003">Cell membrane</keyword>
<dbReference type="GO" id="GO:0009055">
    <property type="term" value="F:electron transfer activity"/>
    <property type="evidence" value="ECO:0007669"/>
    <property type="project" value="InterPro"/>
</dbReference>
<dbReference type="InterPro" id="IPR019554">
    <property type="entry name" value="Soluble_ligand-bd"/>
</dbReference>
<comment type="similarity">
    <text evidence="8">Belongs to the 4Fe4S bacterial-type ferredoxin family. RnfC subfamily.</text>
</comment>
<gene>
    <name evidence="8" type="primary">rnfC</name>
    <name evidence="10" type="ordered locus">Nther_1081</name>
</gene>